<feature type="compositionally biased region" description="Basic and acidic residues" evidence="1">
    <location>
        <begin position="722"/>
        <end position="733"/>
    </location>
</feature>
<dbReference type="GO" id="GO:0005737">
    <property type="term" value="C:cytoplasm"/>
    <property type="evidence" value="ECO:0007669"/>
    <property type="project" value="TreeGrafter"/>
</dbReference>
<feature type="compositionally biased region" description="Basic and acidic residues" evidence="1">
    <location>
        <begin position="309"/>
        <end position="322"/>
    </location>
</feature>
<feature type="compositionally biased region" description="Polar residues" evidence="1">
    <location>
        <begin position="60"/>
        <end position="79"/>
    </location>
</feature>
<keyword evidence="3" id="KW-1185">Reference proteome</keyword>
<feature type="compositionally biased region" description="Basic and acidic residues" evidence="1">
    <location>
        <begin position="692"/>
        <end position="701"/>
    </location>
</feature>
<evidence type="ECO:0000313" key="3">
    <source>
        <dbReference type="Proteomes" id="UP001314170"/>
    </source>
</evidence>
<comment type="caution">
    <text evidence="2">The sequence shown here is derived from an EMBL/GenBank/DDBJ whole genome shotgun (WGS) entry which is preliminary data.</text>
</comment>
<protein>
    <submittedName>
        <fullName evidence="2">Uncharacterized protein</fullName>
    </submittedName>
</protein>
<dbReference type="EMBL" id="CAWUPB010000905">
    <property type="protein sequence ID" value="CAK7329003.1"/>
    <property type="molecule type" value="Genomic_DNA"/>
</dbReference>
<feature type="region of interest" description="Disordered" evidence="1">
    <location>
        <begin position="309"/>
        <end position="465"/>
    </location>
</feature>
<organism evidence="2 3">
    <name type="scientific">Dovyalis caffra</name>
    <dbReference type="NCBI Taxonomy" id="77055"/>
    <lineage>
        <taxon>Eukaryota</taxon>
        <taxon>Viridiplantae</taxon>
        <taxon>Streptophyta</taxon>
        <taxon>Embryophyta</taxon>
        <taxon>Tracheophyta</taxon>
        <taxon>Spermatophyta</taxon>
        <taxon>Magnoliopsida</taxon>
        <taxon>eudicotyledons</taxon>
        <taxon>Gunneridae</taxon>
        <taxon>Pentapetalae</taxon>
        <taxon>rosids</taxon>
        <taxon>fabids</taxon>
        <taxon>Malpighiales</taxon>
        <taxon>Salicaceae</taxon>
        <taxon>Flacourtieae</taxon>
        <taxon>Dovyalis</taxon>
    </lineage>
</organism>
<accession>A0AAV1R6F2</accession>
<dbReference type="PANTHER" id="PTHR31968:SF4">
    <property type="entry name" value="SERINE_ARGININE-RELATED PROTEIN 53"/>
    <property type="match status" value="1"/>
</dbReference>
<feature type="compositionally biased region" description="Basic residues" evidence="1">
    <location>
        <begin position="122"/>
        <end position="144"/>
    </location>
</feature>
<dbReference type="GO" id="GO:0005634">
    <property type="term" value="C:nucleus"/>
    <property type="evidence" value="ECO:0007669"/>
    <property type="project" value="TreeGrafter"/>
</dbReference>
<name>A0AAV1R6F2_9ROSI</name>
<feature type="compositionally biased region" description="Polar residues" evidence="1">
    <location>
        <begin position="434"/>
        <end position="449"/>
    </location>
</feature>
<dbReference type="PANTHER" id="PTHR31968">
    <property type="entry name" value="SERINE/ARGININE-RELATED PROTEIN 53"/>
    <property type="match status" value="1"/>
</dbReference>
<dbReference type="GO" id="GO:0000380">
    <property type="term" value="P:alternative mRNA splicing, via spliceosome"/>
    <property type="evidence" value="ECO:0007669"/>
    <property type="project" value="InterPro"/>
</dbReference>
<feature type="region of interest" description="Disordered" evidence="1">
    <location>
        <begin position="60"/>
        <end position="199"/>
    </location>
</feature>
<feature type="compositionally biased region" description="Acidic residues" evidence="1">
    <location>
        <begin position="710"/>
        <end position="721"/>
    </location>
</feature>
<evidence type="ECO:0000313" key="2">
    <source>
        <dbReference type="EMBL" id="CAK7329003.1"/>
    </source>
</evidence>
<evidence type="ECO:0000256" key="1">
    <source>
        <dbReference type="SAM" id="MobiDB-lite"/>
    </source>
</evidence>
<gene>
    <name evidence="2" type="ORF">DCAF_LOCUS6750</name>
</gene>
<sequence>MEEVKAAAYYDELTRKGEGAARFKQGLGFASNKDGAAPPSRGSALPSSAASFLSNFVKASSPAQASNFEKQAQLESIQNKLKKPKDQALSPRVSVSERSSRESGHHRHRSRSRSRERDREKNHRKRSRSRSRSRERNYRRRSRERYRDRDRDRERRRNQRSERSSRSRSLSPREGRRSEKKIDDLERERAGKEKNGSIDYSRLIDGYEKMTAAERVKARMKLQLNETGQTVDLQNLSTPVRWTPCQKIGKSPTQLLQQAKKDEGMGSGWERFVFDKDAPLDDEEVEAAEDDAALIKHIGQSFRFSAVEERREKQIKAAHDEAMFGAPSLSASGTSDNEKEVDNNRKESKDTDHASGLLSEKASSVAASDHPVQEEFLERSGVSDQVDRRRRSERRGLVVKTKGKGGGGAKPKAAAAEQGRSDDDADEDDDSDENQSAMEVNTPSSTPTDQPLHLASINPDDSIDKAAAGGKVITDRSSPVQHLGLEKQGEDSGNAVVPEFKMYVSRRPGVVVEDEEEGLQNKELETLRKENRYDKHELDSALSVIKKVMKMMQLTPMDFGTICSNLEKDGKYMNWNNYFKYNNKCDYILDLMRHHLVMDIIKVITKEVKKHHGRRHKLDRLCAICVIKHRRREHKENARLGKGQIGVTDNELVQEFKQEESLLVESPCDEYSSSNMGESFDPDAYVEVEGKAQEGKVEVTERQQSLVEKQEEEEEDEDNEMEIQKQGKEEIPERSQFADGSGEESNQHPWPKDALVLQEEETMAVRQNKPKLQELQERQEKVNVFKNFYIENPLLLSLCGTLFPDDQRSVWKGPHSLVQQQNSGHTSSIHVGY</sequence>
<feature type="compositionally biased region" description="Acidic residues" evidence="1">
    <location>
        <begin position="423"/>
        <end position="433"/>
    </location>
</feature>
<feature type="compositionally biased region" description="Basic and acidic residues" evidence="1">
    <location>
        <begin position="336"/>
        <end position="353"/>
    </location>
</feature>
<feature type="region of interest" description="Disordered" evidence="1">
    <location>
        <begin position="472"/>
        <end position="491"/>
    </location>
</feature>
<feature type="compositionally biased region" description="Basic and acidic residues" evidence="1">
    <location>
        <begin position="145"/>
        <end position="196"/>
    </location>
</feature>
<dbReference type="AlphaFoldDB" id="A0AAV1R6F2"/>
<proteinExistence type="predicted"/>
<dbReference type="Proteomes" id="UP001314170">
    <property type="component" value="Unassembled WGS sequence"/>
</dbReference>
<reference evidence="2 3" key="1">
    <citation type="submission" date="2024-01" db="EMBL/GenBank/DDBJ databases">
        <authorList>
            <person name="Waweru B."/>
        </authorList>
    </citation>
    <scope>NUCLEOTIDE SEQUENCE [LARGE SCALE GENOMIC DNA]</scope>
</reference>
<dbReference type="InterPro" id="IPR034604">
    <property type="entry name" value="SRRP53"/>
</dbReference>
<feature type="region of interest" description="Disordered" evidence="1">
    <location>
        <begin position="692"/>
        <end position="750"/>
    </location>
</feature>